<accession>A0A368RZ53</accession>
<protein>
    <recommendedName>
        <fullName evidence="4">NB-ARC domain-containing protein</fullName>
    </recommendedName>
</protein>
<dbReference type="SUPFAM" id="SSF52058">
    <property type="entry name" value="L domain-like"/>
    <property type="match status" value="3"/>
</dbReference>
<dbReference type="Pfam" id="PF25019">
    <property type="entry name" value="LRR_R13L1-DRL21"/>
    <property type="match status" value="1"/>
</dbReference>
<evidence type="ECO:0008006" key="4">
    <source>
        <dbReference type="Google" id="ProtNLM"/>
    </source>
</evidence>
<gene>
    <name evidence="3" type="ORF">SETIT_7G241600v2</name>
</gene>
<dbReference type="Pfam" id="PF23559">
    <property type="entry name" value="WHD_DRP"/>
    <property type="match status" value="1"/>
</dbReference>
<dbReference type="InterPro" id="IPR058922">
    <property type="entry name" value="WHD_DRP"/>
</dbReference>
<reference evidence="3" key="2">
    <citation type="submission" date="2015-07" db="EMBL/GenBank/DDBJ databases">
        <authorList>
            <person name="Noorani M."/>
        </authorList>
    </citation>
    <scope>NUCLEOTIDE SEQUENCE</scope>
    <source>
        <strain evidence="3">Yugu1</strain>
    </source>
</reference>
<dbReference type="AlphaFoldDB" id="A0A368RZ53"/>
<dbReference type="PANTHER" id="PTHR47186">
    <property type="entry name" value="LEUCINE-RICH REPEAT-CONTAINING PROTEIN 57"/>
    <property type="match status" value="1"/>
</dbReference>
<evidence type="ECO:0000259" key="1">
    <source>
        <dbReference type="Pfam" id="PF23559"/>
    </source>
</evidence>
<evidence type="ECO:0000313" key="3">
    <source>
        <dbReference type="EMBL" id="RCV35462.1"/>
    </source>
</evidence>
<feature type="domain" description="Disease resistance protein winged helix" evidence="1">
    <location>
        <begin position="1"/>
        <end position="57"/>
    </location>
</feature>
<dbReference type="InterPro" id="IPR032675">
    <property type="entry name" value="LRR_dom_sf"/>
</dbReference>
<dbReference type="EMBL" id="CM003534">
    <property type="protein sequence ID" value="RCV35462.1"/>
    <property type="molecule type" value="Genomic_DNA"/>
</dbReference>
<dbReference type="InterPro" id="IPR056789">
    <property type="entry name" value="LRR_R13L1-DRL21"/>
</dbReference>
<reference evidence="3" key="1">
    <citation type="journal article" date="2012" name="Nat. Biotechnol.">
        <title>Reference genome sequence of the model plant Setaria.</title>
        <authorList>
            <person name="Bennetzen J.L."/>
            <person name="Schmutz J."/>
            <person name="Wang H."/>
            <person name="Percifield R."/>
            <person name="Hawkins J."/>
            <person name="Pontaroli A.C."/>
            <person name="Estep M."/>
            <person name="Feng L."/>
            <person name="Vaughn J.N."/>
            <person name="Grimwood J."/>
            <person name="Jenkins J."/>
            <person name="Barry K."/>
            <person name="Lindquist E."/>
            <person name="Hellsten U."/>
            <person name="Deshpande S."/>
            <person name="Wang X."/>
            <person name="Wu X."/>
            <person name="Mitros T."/>
            <person name="Triplett J."/>
            <person name="Yang X."/>
            <person name="Ye C.Y."/>
            <person name="Mauro-Herrera M."/>
            <person name="Wang L."/>
            <person name="Li P."/>
            <person name="Sharma M."/>
            <person name="Sharma R."/>
            <person name="Ronald P.C."/>
            <person name="Panaud O."/>
            <person name="Kellogg E.A."/>
            <person name="Brutnell T.P."/>
            <person name="Doust A.N."/>
            <person name="Tuskan G.A."/>
            <person name="Rokhsar D."/>
            <person name="Devos K.M."/>
        </authorList>
    </citation>
    <scope>NUCLEOTIDE SEQUENCE [LARGE SCALE GENOMIC DNA]</scope>
    <source>
        <strain evidence="3">Yugu1</strain>
    </source>
</reference>
<dbReference type="PANTHER" id="PTHR47186:SF27">
    <property type="entry name" value="NB-ARC DOMAIN-CONTAINING PROTEIN"/>
    <property type="match status" value="1"/>
</dbReference>
<dbReference type="OrthoDB" id="603156at2759"/>
<evidence type="ECO:0000259" key="2">
    <source>
        <dbReference type="Pfam" id="PF25019"/>
    </source>
</evidence>
<sequence>MWISQGFVHGNHTGKKLEDIGKAYLADLVNSGFFQHVGRHRLYSNSFVMHDLMHDLAREVSRADFATIDGTECKEILPTTRHLSVVTHFAYSIDQHGNAISCENFKRKLLLVTSLKKLRSLVLIGNSGPTFFKCFQNMFKEAASLRLLQISATTYADIGCFISYLVSCTHIRYIKLNSYGMRCELPQALSNFFHLQVLDVNTYADPTLPTGMNNLVHLQHLVAKEDVHSTIDRIGKMTSLQELPIFRVQNACGFDIKQLKFMNQLVKLGIYQLENVKSKRDASEARLIDKGHLEALCFLWDSDSTSLGISAETATEVLEGLKPHQNLKHLQIIGYSGYISPSWFSTGLSVTSLQLLHLENCKEWRVLPSLEKLPFLKKLKLINICHVKELGIPCLEELVLTDLPSLEKCVATFKRELDFHLRVLIIENCYELKVFTPFELQNLCSSEVEQRPWRLSLEDTSAEFSSAEAAQKKWLSGLRVLKIHGCPRLMLLHPLPPAENTQVSVQPLLTYPALEKNSNDLSVMSSKELRVLDAKILAFQNLTDVTSLHIGHCPNLVFLSFEGFRQLLNLRKMVIVSCGNLVSSCIVPGVSETWNATNYPAFPRLGHLKIESCGGIAGKWLTEMLPHMQSLEELDIEDCPQMKSISIHRPRQEVETGRLASQAVLPRLAQDEFGLYIPLNILSTLEKLHIRRCPGMQLYGSKEGYGGFTSLTELVITGCPMLLSSADERFSLPPSVPDLHIEFLPRRLQPYFPENTSIRFLLVHESPDLQYLNLHFCTALQELQIHNCRQLAVLEDMQYLSSLRILSIEMNPELSASWVRKCQEVEEGSSHARLLPPLLGKLSIRHLQDDLAPYLLAHLPFLRSLVVLNSPNLIFLQLGCLATLKNLWIEDCRSLTSLQGSLSYLEVCFCDSQNLTSLQLGSLAALKDLTVYSCDWLTPLETLPSLGNLTDLAIYDCRSIAPLLELLSRQPEGFSIFPQLERLYVDDSSALATSFCKHLTSLRYLRITDSDVICFTDEQEKALQLLTSLQDLSFLGFLNLIDLPAVLHSLHSLKKLDVKGCPRISRLPEKGLPPSLELVAIERCSEELQEQCRMLTTGKLKVQIYNYG</sequence>
<feature type="domain" description="R13L1/DRL21-like LRR repeat region" evidence="2">
    <location>
        <begin position="256"/>
        <end position="383"/>
    </location>
</feature>
<proteinExistence type="predicted"/>
<organism evidence="3">
    <name type="scientific">Setaria italica</name>
    <name type="common">Foxtail millet</name>
    <name type="synonym">Panicum italicum</name>
    <dbReference type="NCBI Taxonomy" id="4555"/>
    <lineage>
        <taxon>Eukaryota</taxon>
        <taxon>Viridiplantae</taxon>
        <taxon>Streptophyta</taxon>
        <taxon>Embryophyta</taxon>
        <taxon>Tracheophyta</taxon>
        <taxon>Spermatophyta</taxon>
        <taxon>Magnoliopsida</taxon>
        <taxon>Liliopsida</taxon>
        <taxon>Poales</taxon>
        <taxon>Poaceae</taxon>
        <taxon>PACMAD clade</taxon>
        <taxon>Panicoideae</taxon>
        <taxon>Panicodae</taxon>
        <taxon>Paniceae</taxon>
        <taxon>Cenchrinae</taxon>
        <taxon>Setaria</taxon>
    </lineage>
</organism>
<dbReference type="Gene3D" id="3.80.10.10">
    <property type="entry name" value="Ribonuclease Inhibitor"/>
    <property type="match status" value="4"/>
</dbReference>
<name>A0A368RZ53_SETIT</name>